<accession>A0ABS8TC79</accession>
<reference evidence="2 3" key="1">
    <citation type="journal article" date="2021" name="BMC Genomics">
        <title>Datura genome reveals duplications of psychoactive alkaloid biosynthetic genes and high mutation rate following tissue culture.</title>
        <authorList>
            <person name="Rajewski A."/>
            <person name="Carter-House D."/>
            <person name="Stajich J."/>
            <person name="Litt A."/>
        </authorList>
    </citation>
    <scope>NUCLEOTIDE SEQUENCE [LARGE SCALE GENOMIC DNA]</scope>
    <source>
        <strain evidence="2">AR-01</strain>
    </source>
</reference>
<feature type="compositionally biased region" description="Acidic residues" evidence="1">
    <location>
        <begin position="137"/>
        <end position="147"/>
    </location>
</feature>
<evidence type="ECO:0000256" key="1">
    <source>
        <dbReference type="SAM" id="MobiDB-lite"/>
    </source>
</evidence>
<keyword evidence="3" id="KW-1185">Reference proteome</keyword>
<comment type="caution">
    <text evidence="2">The sequence shown here is derived from an EMBL/GenBank/DDBJ whole genome shotgun (WGS) entry which is preliminary data.</text>
</comment>
<name>A0ABS8TC79_DATST</name>
<gene>
    <name evidence="2" type="ORF">HAX54_006846</name>
</gene>
<feature type="region of interest" description="Disordered" evidence="1">
    <location>
        <begin position="28"/>
        <end position="68"/>
    </location>
</feature>
<dbReference type="EMBL" id="JACEIK010001351">
    <property type="protein sequence ID" value="MCD7468520.1"/>
    <property type="molecule type" value="Genomic_DNA"/>
</dbReference>
<sequence length="154" mass="16777">MVEFGWVAGVHREVRDYMLRCDAPFNPLRVESPPRMGQKERTTDSEDDSDGPGGDRDCSSRPTRSFQRIEDDLAAMKKLLGGLTRLLHGGASSSAVTMEPKGLQGGVKKIYRTLFPKPGVSQLSLRDVPEYSFLSGGEDDQASDPGDDSIKASS</sequence>
<organism evidence="2 3">
    <name type="scientific">Datura stramonium</name>
    <name type="common">Jimsonweed</name>
    <name type="synonym">Common thornapple</name>
    <dbReference type="NCBI Taxonomy" id="4076"/>
    <lineage>
        <taxon>Eukaryota</taxon>
        <taxon>Viridiplantae</taxon>
        <taxon>Streptophyta</taxon>
        <taxon>Embryophyta</taxon>
        <taxon>Tracheophyta</taxon>
        <taxon>Spermatophyta</taxon>
        <taxon>Magnoliopsida</taxon>
        <taxon>eudicotyledons</taxon>
        <taxon>Gunneridae</taxon>
        <taxon>Pentapetalae</taxon>
        <taxon>asterids</taxon>
        <taxon>lamiids</taxon>
        <taxon>Solanales</taxon>
        <taxon>Solanaceae</taxon>
        <taxon>Solanoideae</taxon>
        <taxon>Datureae</taxon>
        <taxon>Datura</taxon>
    </lineage>
</organism>
<evidence type="ECO:0000313" key="3">
    <source>
        <dbReference type="Proteomes" id="UP000823775"/>
    </source>
</evidence>
<protein>
    <submittedName>
        <fullName evidence="2">Uncharacterized protein</fullName>
    </submittedName>
</protein>
<proteinExistence type="predicted"/>
<feature type="region of interest" description="Disordered" evidence="1">
    <location>
        <begin position="131"/>
        <end position="154"/>
    </location>
</feature>
<evidence type="ECO:0000313" key="2">
    <source>
        <dbReference type="EMBL" id="MCD7468520.1"/>
    </source>
</evidence>
<dbReference type="Proteomes" id="UP000823775">
    <property type="component" value="Unassembled WGS sequence"/>
</dbReference>